<dbReference type="InterPro" id="IPR036291">
    <property type="entry name" value="NAD(P)-bd_dom_sf"/>
</dbReference>
<evidence type="ECO:0000313" key="5">
    <source>
        <dbReference type="Proteomes" id="UP000215214"/>
    </source>
</evidence>
<dbReference type="GO" id="GO:0016491">
    <property type="term" value="F:oxidoreductase activity"/>
    <property type="evidence" value="ECO:0007669"/>
    <property type="project" value="UniProtKB-KW"/>
</dbReference>
<dbReference type="OrthoDB" id="822355at2"/>
<dbReference type="KEGG" id="tje:TJEJU_3027"/>
<dbReference type="InterPro" id="IPR002347">
    <property type="entry name" value="SDR_fam"/>
</dbReference>
<dbReference type="CDD" id="cd05374">
    <property type="entry name" value="17beta-HSD-like_SDR_c"/>
    <property type="match status" value="1"/>
</dbReference>
<dbReference type="AlphaFoldDB" id="A0A238UBZ2"/>
<protein>
    <submittedName>
        <fullName evidence="4">Oxidoreductase</fullName>
    </submittedName>
</protein>
<dbReference type="SUPFAM" id="SSF51735">
    <property type="entry name" value="NAD(P)-binding Rossmann-fold domains"/>
    <property type="match status" value="1"/>
</dbReference>
<keyword evidence="2" id="KW-0560">Oxidoreductase</keyword>
<dbReference type="Gene3D" id="3.40.50.720">
    <property type="entry name" value="NAD(P)-binding Rossmann-like Domain"/>
    <property type="match status" value="1"/>
</dbReference>
<proteinExistence type="inferred from homology"/>
<sequence length="287" mass="31356">MNKNILITGTSTGVGFEAALLFAENNFKVYATMRNLAKSEALKREIQNRNLTIEILELDVTKNDSIYNAINTIIEKDGKLDILLNNAGAGFAKTLEFASQEEIDWVTDVNYTGVIRTTKAVIPHMRKQKSGHIINITSIGGLVGQPFNELYCGAKFAVEGFTEALASYLTPAFGIQFSLVEPGGIATEFMTNAVQKTQNKDGELATGVYAPIFQKYISGAQNRAGDSETSPYQTGKEVAKVVLDVATSENPPIRIRTSEWAENLGHLKTLGDPDGTKLVHQVQSFFL</sequence>
<comment type="similarity">
    <text evidence="1 3">Belongs to the short-chain dehydrogenases/reductases (SDR) family.</text>
</comment>
<evidence type="ECO:0000256" key="1">
    <source>
        <dbReference type="ARBA" id="ARBA00006484"/>
    </source>
</evidence>
<evidence type="ECO:0000313" key="4">
    <source>
        <dbReference type="EMBL" id="SNR16691.1"/>
    </source>
</evidence>
<dbReference type="Proteomes" id="UP000215214">
    <property type="component" value="Chromosome TJEJU"/>
</dbReference>
<dbReference type="EMBL" id="LT899436">
    <property type="protein sequence ID" value="SNR16691.1"/>
    <property type="molecule type" value="Genomic_DNA"/>
</dbReference>
<dbReference type="InterPro" id="IPR020904">
    <property type="entry name" value="Sc_DH/Rdtase_CS"/>
</dbReference>
<evidence type="ECO:0000256" key="3">
    <source>
        <dbReference type="RuleBase" id="RU000363"/>
    </source>
</evidence>
<name>A0A238UBZ2_9FLAO</name>
<dbReference type="PROSITE" id="PS00061">
    <property type="entry name" value="ADH_SHORT"/>
    <property type="match status" value="1"/>
</dbReference>
<organism evidence="4 5">
    <name type="scientific">Tenacibaculum jejuense</name>
    <dbReference type="NCBI Taxonomy" id="584609"/>
    <lineage>
        <taxon>Bacteria</taxon>
        <taxon>Pseudomonadati</taxon>
        <taxon>Bacteroidota</taxon>
        <taxon>Flavobacteriia</taxon>
        <taxon>Flavobacteriales</taxon>
        <taxon>Flavobacteriaceae</taxon>
        <taxon>Tenacibaculum</taxon>
    </lineage>
</organism>
<accession>A0A238UBZ2</accession>
<evidence type="ECO:0000256" key="2">
    <source>
        <dbReference type="ARBA" id="ARBA00023002"/>
    </source>
</evidence>
<dbReference type="PANTHER" id="PTHR43976">
    <property type="entry name" value="SHORT CHAIN DEHYDROGENASE"/>
    <property type="match status" value="1"/>
</dbReference>
<keyword evidence="5" id="KW-1185">Reference proteome</keyword>
<reference evidence="4 5" key="1">
    <citation type="submission" date="2017-07" db="EMBL/GenBank/DDBJ databases">
        <authorList>
            <person name="Sun Z.S."/>
            <person name="Albrecht U."/>
            <person name="Echele G."/>
            <person name="Lee C.C."/>
        </authorList>
    </citation>
    <scope>NUCLEOTIDE SEQUENCE [LARGE SCALE GENOMIC DNA]</scope>
    <source>
        <strain evidence="5">type strain: KCTC 22618</strain>
    </source>
</reference>
<dbReference type="InterPro" id="IPR051911">
    <property type="entry name" value="SDR_oxidoreductase"/>
</dbReference>
<dbReference type="Pfam" id="PF00106">
    <property type="entry name" value="adh_short"/>
    <property type="match status" value="1"/>
</dbReference>
<gene>
    <name evidence="4" type="ORF">TJEJU_3027</name>
</gene>
<dbReference type="PRINTS" id="PR00080">
    <property type="entry name" value="SDRFAMILY"/>
</dbReference>
<dbReference type="PANTHER" id="PTHR43976:SF16">
    <property type="entry name" value="SHORT-CHAIN DEHYDROGENASE_REDUCTASE FAMILY PROTEIN"/>
    <property type="match status" value="1"/>
</dbReference>
<dbReference type="RefSeq" id="WP_095073406.1">
    <property type="nucleotide sequence ID" value="NZ_LT899436.1"/>
</dbReference>
<dbReference type="PRINTS" id="PR00081">
    <property type="entry name" value="GDHRDH"/>
</dbReference>